<proteinExistence type="predicted"/>
<keyword evidence="3" id="KW-1185">Reference proteome</keyword>
<name>A0ABS0GSU7_9ACTN</name>
<dbReference type="EMBL" id="JADPUN010000111">
    <property type="protein sequence ID" value="MBF9129266.1"/>
    <property type="molecule type" value="Genomic_DNA"/>
</dbReference>
<gene>
    <name evidence="2" type="ORF">I0C86_09795</name>
</gene>
<evidence type="ECO:0000256" key="1">
    <source>
        <dbReference type="SAM" id="MobiDB-lite"/>
    </source>
</evidence>
<feature type="compositionally biased region" description="Basic and acidic residues" evidence="1">
    <location>
        <begin position="50"/>
        <end position="61"/>
    </location>
</feature>
<feature type="region of interest" description="Disordered" evidence="1">
    <location>
        <begin position="47"/>
        <end position="69"/>
    </location>
</feature>
<accession>A0ABS0GSU7</accession>
<sequence length="69" mass="7464">MYVSARLRPDAASSPDGLFCHLYGCGENQAQPNPGWPYSFIAAAGTGPDLMDRDPRRRAARPEATTSPK</sequence>
<evidence type="ECO:0000313" key="3">
    <source>
        <dbReference type="Proteomes" id="UP000638560"/>
    </source>
</evidence>
<comment type="caution">
    <text evidence="2">The sequence shown here is derived from an EMBL/GenBank/DDBJ whole genome shotgun (WGS) entry which is preliminary data.</text>
</comment>
<protein>
    <submittedName>
        <fullName evidence="2">Uncharacterized protein</fullName>
    </submittedName>
</protein>
<dbReference type="RefSeq" id="WP_196200905.1">
    <property type="nucleotide sequence ID" value="NZ_JADPUN010000111.1"/>
</dbReference>
<organism evidence="2 3">
    <name type="scientific">Plantactinospora alkalitolerans</name>
    <dbReference type="NCBI Taxonomy" id="2789879"/>
    <lineage>
        <taxon>Bacteria</taxon>
        <taxon>Bacillati</taxon>
        <taxon>Actinomycetota</taxon>
        <taxon>Actinomycetes</taxon>
        <taxon>Micromonosporales</taxon>
        <taxon>Micromonosporaceae</taxon>
        <taxon>Plantactinospora</taxon>
    </lineage>
</organism>
<dbReference type="Proteomes" id="UP000638560">
    <property type="component" value="Unassembled WGS sequence"/>
</dbReference>
<evidence type="ECO:0000313" key="2">
    <source>
        <dbReference type="EMBL" id="MBF9129266.1"/>
    </source>
</evidence>
<reference evidence="2 3" key="1">
    <citation type="submission" date="2020-11" db="EMBL/GenBank/DDBJ databases">
        <title>A novel isolate from a Black sea contaminated sediment with potential to produce alkanes: Plantactinospora alkalitolerans sp. nov.</title>
        <authorList>
            <person name="Carro L."/>
            <person name="Veyisoglu A."/>
            <person name="Guven K."/>
            <person name="Schumann P."/>
            <person name="Klenk H.-P."/>
            <person name="Sahin N."/>
        </authorList>
    </citation>
    <scope>NUCLEOTIDE SEQUENCE [LARGE SCALE GENOMIC DNA]</scope>
    <source>
        <strain evidence="2 3">S1510</strain>
    </source>
</reference>